<dbReference type="InterPro" id="IPR013538">
    <property type="entry name" value="ASHA1/2-like_C"/>
</dbReference>
<name>A0A0W8I2N4_9MICO</name>
<comment type="similarity">
    <text evidence="1">Belongs to the AHA1 family.</text>
</comment>
<evidence type="ECO:0000259" key="2">
    <source>
        <dbReference type="Pfam" id="PF08327"/>
    </source>
</evidence>
<dbReference type="Proteomes" id="UP000054837">
    <property type="component" value="Unassembled WGS sequence"/>
</dbReference>
<dbReference type="CDD" id="cd07814">
    <property type="entry name" value="SRPBCC_CalC_Aha1-like"/>
    <property type="match status" value="1"/>
</dbReference>
<dbReference type="STRING" id="767452.AVL62_08705"/>
<dbReference type="OrthoDB" id="8755073at2"/>
<protein>
    <submittedName>
        <fullName evidence="3">ATPase</fullName>
    </submittedName>
</protein>
<dbReference type="Pfam" id="PF08327">
    <property type="entry name" value="AHSA1"/>
    <property type="match status" value="1"/>
</dbReference>
<proteinExistence type="inferred from homology"/>
<reference evidence="3 4" key="1">
    <citation type="submission" date="2015-12" db="EMBL/GenBank/DDBJ databases">
        <title>Serinicoccus chungangenesis strain CD08_5 genome sequencing and assembly.</title>
        <authorList>
            <person name="Chander A.M."/>
            <person name="Kaur G."/>
            <person name="Nair G.R."/>
            <person name="Dhawan D.K."/>
            <person name="Kochhar R.K."/>
            <person name="Mayilraj S."/>
            <person name="Bhadada S.K."/>
        </authorList>
    </citation>
    <scope>NUCLEOTIDE SEQUENCE [LARGE SCALE GENOMIC DNA]</scope>
    <source>
        <strain evidence="3 4">CD08_5</strain>
    </source>
</reference>
<dbReference type="SUPFAM" id="SSF55961">
    <property type="entry name" value="Bet v1-like"/>
    <property type="match status" value="1"/>
</dbReference>
<dbReference type="RefSeq" id="WP_058892291.1">
    <property type="nucleotide sequence ID" value="NZ_LQBL01000031.1"/>
</dbReference>
<evidence type="ECO:0000313" key="4">
    <source>
        <dbReference type="Proteomes" id="UP000054837"/>
    </source>
</evidence>
<feature type="domain" description="Activator of Hsp90 ATPase homologue 1/2-like C-terminal" evidence="2">
    <location>
        <begin position="12"/>
        <end position="127"/>
    </location>
</feature>
<dbReference type="AlphaFoldDB" id="A0A0W8I2N4"/>
<dbReference type="Gene3D" id="3.30.530.20">
    <property type="match status" value="1"/>
</dbReference>
<comment type="caution">
    <text evidence="3">The sequence shown here is derived from an EMBL/GenBank/DDBJ whole genome shotgun (WGS) entry which is preliminary data.</text>
</comment>
<evidence type="ECO:0000313" key="3">
    <source>
        <dbReference type="EMBL" id="KUG51996.1"/>
    </source>
</evidence>
<dbReference type="InterPro" id="IPR023393">
    <property type="entry name" value="START-like_dom_sf"/>
</dbReference>
<keyword evidence="4" id="KW-1185">Reference proteome</keyword>
<dbReference type="EMBL" id="LQBL01000031">
    <property type="protein sequence ID" value="KUG51996.1"/>
    <property type="molecule type" value="Genomic_DNA"/>
</dbReference>
<sequence length="143" mass="15560">MTEHRTSIEIEAAPEVVFEYLVTDTGMTSWMGQWASLDPVPGGTFAVDIAGHPARGMFLEVDRPRRVTVSWGFAGNDSLPPGSSTVSFELTPISAGTRVEVVHTDLPEDHVLGHAQGWSHFLLRLTRAATGEQLPPDTWQPAP</sequence>
<accession>A0A0W8I2N4</accession>
<evidence type="ECO:0000256" key="1">
    <source>
        <dbReference type="ARBA" id="ARBA00006817"/>
    </source>
</evidence>
<organism evidence="3 4">
    <name type="scientific">Serinicoccus chungangensis</name>
    <dbReference type="NCBI Taxonomy" id="767452"/>
    <lineage>
        <taxon>Bacteria</taxon>
        <taxon>Bacillati</taxon>
        <taxon>Actinomycetota</taxon>
        <taxon>Actinomycetes</taxon>
        <taxon>Micrococcales</taxon>
        <taxon>Ornithinimicrobiaceae</taxon>
        <taxon>Serinicoccus</taxon>
    </lineage>
</organism>
<gene>
    <name evidence="3" type="ORF">AVL62_08705</name>
</gene>